<evidence type="ECO:0000256" key="1">
    <source>
        <dbReference type="ARBA" id="ARBA00004651"/>
    </source>
</evidence>
<dbReference type="PANTHER" id="PTHR23530">
    <property type="entry name" value="TRANSPORT PROTEIN-RELATED"/>
    <property type="match status" value="1"/>
</dbReference>
<feature type="transmembrane region" description="Helical" evidence="6">
    <location>
        <begin position="383"/>
        <end position="405"/>
    </location>
</feature>
<dbReference type="InterPro" id="IPR036259">
    <property type="entry name" value="MFS_trans_sf"/>
</dbReference>
<feature type="transmembrane region" description="Helical" evidence="6">
    <location>
        <begin position="264"/>
        <end position="285"/>
    </location>
</feature>
<feature type="domain" description="Major facilitator superfamily (MFS) profile" evidence="7">
    <location>
        <begin position="231"/>
        <end position="407"/>
    </location>
</feature>
<feature type="transmembrane region" description="Helical" evidence="6">
    <location>
        <begin position="321"/>
        <end position="342"/>
    </location>
</feature>
<dbReference type="InterPro" id="IPR020846">
    <property type="entry name" value="MFS_dom"/>
</dbReference>
<gene>
    <name evidence="8" type="ORF">DLM86_23420</name>
</gene>
<feature type="transmembrane region" description="Helical" evidence="6">
    <location>
        <begin position="166"/>
        <end position="186"/>
    </location>
</feature>
<comment type="subcellular location">
    <subcellularLocation>
        <location evidence="1">Cell membrane</location>
        <topology evidence="1">Multi-pass membrane protein</topology>
    </subcellularLocation>
</comment>
<keyword evidence="4 6" id="KW-1133">Transmembrane helix</keyword>
<dbReference type="Gene3D" id="1.20.1250.20">
    <property type="entry name" value="MFS general substrate transporter like domains"/>
    <property type="match status" value="1"/>
</dbReference>
<accession>A0A2V5KLX9</accession>
<keyword evidence="9" id="KW-1185">Reference proteome</keyword>
<dbReference type="SUPFAM" id="SSF103473">
    <property type="entry name" value="MFS general substrate transporter"/>
    <property type="match status" value="1"/>
</dbReference>
<evidence type="ECO:0000313" key="9">
    <source>
        <dbReference type="Proteomes" id="UP000247476"/>
    </source>
</evidence>
<protein>
    <recommendedName>
        <fullName evidence="7">Major facilitator superfamily (MFS) profile domain-containing protein</fullName>
    </recommendedName>
</protein>
<feature type="transmembrane region" description="Helical" evidence="6">
    <location>
        <begin position="142"/>
        <end position="160"/>
    </location>
</feature>
<evidence type="ECO:0000256" key="2">
    <source>
        <dbReference type="ARBA" id="ARBA00022448"/>
    </source>
</evidence>
<dbReference type="Proteomes" id="UP000247476">
    <property type="component" value="Unassembled WGS sequence"/>
</dbReference>
<evidence type="ECO:0000256" key="4">
    <source>
        <dbReference type="ARBA" id="ARBA00022989"/>
    </source>
</evidence>
<dbReference type="EMBL" id="QJVJ01000011">
    <property type="protein sequence ID" value="PYI51867.1"/>
    <property type="molecule type" value="Genomic_DNA"/>
</dbReference>
<sequence length="407" mass="43220">MRSMKGTKLAANIPLFYLYKAFSSFILDRAIWMLFLLSEGFSLSQIALLESAYHCTSFLLEVPTGYVADRYGKRASMLVAELIGVVSSGLLLWSGHGSIVVAGFLLGAVVGTFRSGATSAWIYETYRQLGKEGDFKRANSRLSAVSLVALGLSGVAGGALSAVDWAWVYAGNTALCLLTVVTLLLATEPRPEADEADGANNANAGGGGVSAYSFRKQLAVGFAFGRSDRHFAALCVYGAVLYAMSWSIAFYSQVVFRDTGLNNGWIGTINGIETWVSAAAAAVAFVGERRLGKRGSIVVSGIGFAAGLAMFVLARDAGAAIAAYLLMAVFVSYLEPLLEAYMNERLPSPIRATMLSFFSMAISIGMMATFSAIGFLADRIGVSAALQIALVVWLPLCLAAMRLAVKR</sequence>
<evidence type="ECO:0000259" key="7">
    <source>
        <dbReference type="PROSITE" id="PS50850"/>
    </source>
</evidence>
<dbReference type="GO" id="GO:0005886">
    <property type="term" value="C:plasma membrane"/>
    <property type="evidence" value="ECO:0007669"/>
    <property type="project" value="UniProtKB-SubCell"/>
</dbReference>
<feature type="transmembrane region" description="Helical" evidence="6">
    <location>
        <begin position="354"/>
        <end position="377"/>
    </location>
</feature>
<comment type="caution">
    <text evidence="8">The sequence shown here is derived from an EMBL/GenBank/DDBJ whole genome shotgun (WGS) entry which is preliminary data.</text>
</comment>
<proteinExistence type="predicted"/>
<dbReference type="GO" id="GO:0022857">
    <property type="term" value="F:transmembrane transporter activity"/>
    <property type="evidence" value="ECO:0007669"/>
    <property type="project" value="InterPro"/>
</dbReference>
<feature type="transmembrane region" description="Helical" evidence="6">
    <location>
        <begin position="99"/>
        <end position="122"/>
    </location>
</feature>
<evidence type="ECO:0000313" key="8">
    <source>
        <dbReference type="EMBL" id="PYI51867.1"/>
    </source>
</evidence>
<dbReference type="PROSITE" id="PS50850">
    <property type="entry name" value="MFS"/>
    <property type="match status" value="1"/>
</dbReference>
<keyword evidence="5 6" id="KW-0472">Membrane</keyword>
<evidence type="ECO:0000256" key="5">
    <source>
        <dbReference type="ARBA" id="ARBA00023136"/>
    </source>
</evidence>
<keyword evidence="3 6" id="KW-0812">Transmembrane</keyword>
<keyword evidence="2" id="KW-0813">Transport</keyword>
<feature type="transmembrane region" description="Helical" evidence="6">
    <location>
        <begin position="297"/>
        <end position="315"/>
    </location>
</feature>
<evidence type="ECO:0000256" key="3">
    <source>
        <dbReference type="ARBA" id="ARBA00022692"/>
    </source>
</evidence>
<feature type="transmembrane region" description="Helical" evidence="6">
    <location>
        <begin position="231"/>
        <end position="252"/>
    </location>
</feature>
<dbReference type="Pfam" id="PF07690">
    <property type="entry name" value="MFS_1"/>
    <property type="match status" value="1"/>
</dbReference>
<name>A0A2V5KLX9_9BACL</name>
<organism evidence="8 9">
    <name type="scientific">Paenibacillus flagellatus</name>
    <dbReference type="NCBI Taxonomy" id="2211139"/>
    <lineage>
        <taxon>Bacteria</taxon>
        <taxon>Bacillati</taxon>
        <taxon>Bacillota</taxon>
        <taxon>Bacilli</taxon>
        <taxon>Bacillales</taxon>
        <taxon>Paenibacillaceae</taxon>
        <taxon>Paenibacillus</taxon>
    </lineage>
</organism>
<dbReference type="InterPro" id="IPR053160">
    <property type="entry name" value="MFS_DHA3_Transporter"/>
</dbReference>
<dbReference type="InterPro" id="IPR011701">
    <property type="entry name" value="MFS"/>
</dbReference>
<evidence type="ECO:0000256" key="6">
    <source>
        <dbReference type="SAM" id="Phobius"/>
    </source>
</evidence>
<dbReference type="PANTHER" id="PTHR23530:SF1">
    <property type="entry name" value="PERMEASE, MAJOR FACILITATOR SUPERFAMILY-RELATED"/>
    <property type="match status" value="1"/>
</dbReference>
<dbReference type="AlphaFoldDB" id="A0A2V5KLX9"/>
<reference evidence="8 9" key="1">
    <citation type="submission" date="2018-05" db="EMBL/GenBank/DDBJ databases">
        <title>Paenibacillus flagellatus sp. nov., isolated from selenium mineral soil.</title>
        <authorList>
            <person name="Dai X."/>
        </authorList>
    </citation>
    <scope>NUCLEOTIDE SEQUENCE [LARGE SCALE GENOMIC DNA]</scope>
    <source>
        <strain evidence="8 9">DXL2</strain>
    </source>
</reference>